<dbReference type="PROSITE" id="PS00109">
    <property type="entry name" value="PROTEIN_KINASE_TYR"/>
    <property type="match status" value="1"/>
</dbReference>
<name>A0A2I1FSP1_9GLOM</name>
<dbReference type="PROSITE" id="PS50011">
    <property type="entry name" value="PROTEIN_KINASE_DOM"/>
    <property type="match status" value="1"/>
</dbReference>
<reference evidence="2 3" key="1">
    <citation type="submission" date="2015-10" db="EMBL/GenBank/DDBJ databases">
        <title>Genome analyses suggest a sexual origin of heterokaryosis in a supposedly ancient asexual fungus.</title>
        <authorList>
            <person name="Ropars J."/>
            <person name="Sedzielewska K."/>
            <person name="Noel J."/>
            <person name="Charron P."/>
            <person name="Farinelli L."/>
            <person name="Marton T."/>
            <person name="Kruger M."/>
            <person name="Pelin A."/>
            <person name="Brachmann A."/>
            <person name="Corradi N."/>
        </authorList>
    </citation>
    <scope>NUCLEOTIDE SEQUENCE [LARGE SCALE GENOMIC DNA]</scope>
    <source>
        <strain evidence="2 3">A4</strain>
    </source>
</reference>
<dbReference type="EMBL" id="LLXI01000001">
    <property type="protein sequence ID" value="PKY37363.1"/>
    <property type="molecule type" value="Genomic_DNA"/>
</dbReference>
<dbReference type="Proteomes" id="UP000234323">
    <property type="component" value="Unassembled WGS sequence"/>
</dbReference>
<dbReference type="PANTHER" id="PTHR44329">
    <property type="entry name" value="SERINE/THREONINE-PROTEIN KINASE TNNI3K-RELATED"/>
    <property type="match status" value="1"/>
</dbReference>
<dbReference type="InterPro" id="IPR000719">
    <property type="entry name" value="Prot_kinase_dom"/>
</dbReference>
<keyword evidence="3" id="KW-1185">Reference proteome</keyword>
<dbReference type="AlphaFoldDB" id="A0A2I1FSP1"/>
<feature type="non-terminal residue" evidence="2">
    <location>
        <position position="159"/>
    </location>
</feature>
<sequence length="159" mass="18519">DCQNIIDFYGLTISESRTILVTEWAEKGNLREYILNYEQTIDLKWKLKIACDIAKGLNFLHSVRMIHQDVRAENIVITDHDIAKITNFKCRNRNSEATGNISVNKDKIQYSAPEILRRGITGEEKSDHSKYNIKCEVYSFGILLWEIAECKIPYQQFED</sequence>
<evidence type="ECO:0000313" key="2">
    <source>
        <dbReference type="EMBL" id="PKY37363.1"/>
    </source>
</evidence>
<proteinExistence type="predicted"/>
<dbReference type="GO" id="GO:0005524">
    <property type="term" value="F:ATP binding"/>
    <property type="evidence" value="ECO:0007669"/>
    <property type="project" value="InterPro"/>
</dbReference>
<gene>
    <name evidence="2" type="ORF">RhiirA4_302507</name>
</gene>
<comment type="caution">
    <text evidence="2">The sequence shown here is derived from an EMBL/GenBank/DDBJ whole genome shotgun (WGS) entry which is preliminary data.</text>
</comment>
<dbReference type="InterPro" id="IPR001245">
    <property type="entry name" value="Ser-Thr/Tyr_kinase_cat_dom"/>
</dbReference>
<dbReference type="Gene3D" id="1.10.510.10">
    <property type="entry name" value="Transferase(Phosphotransferase) domain 1"/>
    <property type="match status" value="1"/>
</dbReference>
<feature type="non-terminal residue" evidence="2">
    <location>
        <position position="1"/>
    </location>
</feature>
<dbReference type="InterPro" id="IPR051681">
    <property type="entry name" value="Ser/Thr_Kinases-Pseudokinases"/>
</dbReference>
<dbReference type="GO" id="GO:0004674">
    <property type="term" value="F:protein serine/threonine kinase activity"/>
    <property type="evidence" value="ECO:0007669"/>
    <property type="project" value="TreeGrafter"/>
</dbReference>
<organism evidence="2 3">
    <name type="scientific">Rhizophagus irregularis</name>
    <dbReference type="NCBI Taxonomy" id="588596"/>
    <lineage>
        <taxon>Eukaryota</taxon>
        <taxon>Fungi</taxon>
        <taxon>Fungi incertae sedis</taxon>
        <taxon>Mucoromycota</taxon>
        <taxon>Glomeromycotina</taxon>
        <taxon>Glomeromycetes</taxon>
        <taxon>Glomerales</taxon>
        <taxon>Glomeraceae</taxon>
        <taxon>Rhizophagus</taxon>
    </lineage>
</organism>
<dbReference type="VEuPathDB" id="FungiDB:RhiirA1_318868"/>
<dbReference type="Pfam" id="PF07714">
    <property type="entry name" value="PK_Tyr_Ser-Thr"/>
    <property type="match status" value="1"/>
</dbReference>
<dbReference type="InterPro" id="IPR011009">
    <property type="entry name" value="Kinase-like_dom_sf"/>
</dbReference>
<keyword evidence="2" id="KW-0808">Transferase</keyword>
<evidence type="ECO:0000259" key="1">
    <source>
        <dbReference type="PROSITE" id="PS50011"/>
    </source>
</evidence>
<accession>A0A2I1FSP1</accession>
<feature type="domain" description="Protein kinase" evidence="1">
    <location>
        <begin position="1"/>
        <end position="159"/>
    </location>
</feature>
<protein>
    <submittedName>
        <fullName evidence="2">Kinase-like protein</fullName>
    </submittedName>
</protein>
<dbReference type="InterPro" id="IPR008266">
    <property type="entry name" value="Tyr_kinase_AS"/>
</dbReference>
<dbReference type="SUPFAM" id="SSF56112">
    <property type="entry name" value="Protein kinase-like (PK-like)"/>
    <property type="match status" value="1"/>
</dbReference>
<evidence type="ECO:0000313" key="3">
    <source>
        <dbReference type="Proteomes" id="UP000234323"/>
    </source>
</evidence>
<keyword evidence="2" id="KW-0418">Kinase</keyword>